<dbReference type="EMBL" id="KK118054">
    <property type="protein sequence ID" value="KFM72103.1"/>
    <property type="molecule type" value="Genomic_DNA"/>
</dbReference>
<proteinExistence type="predicted"/>
<name>A0A087U414_STEMI</name>
<evidence type="ECO:0000313" key="1">
    <source>
        <dbReference type="EMBL" id="KFM72103.1"/>
    </source>
</evidence>
<accession>A0A087U414</accession>
<feature type="non-terminal residue" evidence="1">
    <location>
        <position position="49"/>
    </location>
</feature>
<dbReference type="AlphaFoldDB" id="A0A087U414"/>
<reference evidence="1 2" key="1">
    <citation type="submission" date="2013-11" db="EMBL/GenBank/DDBJ databases">
        <title>Genome sequencing of Stegodyphus mimosarum.</title>
        <authorList>
            <person name="Bechsgaard J."/>
        </authorList>
    </citation>
    <scope>NUCLEOTIDE SEQUENCE [LARGE SCALE GENOMIC DNA]</scope>
</reference>
<keyword evidence="2" id="KW-1185">Reference proteome</keyword>
<organism evidence="1 2">
    <name type="scientific">Stegodyphus mimosarum</name>
    <name type="common">African social velvet spider</name>
    <dbReference type="NCBI Taxonomy" id="407821"/>
    <lineage>
        <taxon>Eukaryota</taxon>
        <taxon>Metazoa</taxon>
        <taxon>Ecdysozoa</taxon>
        <taxon>Arthropoda</taxon>
        <taxon>Chelicerata</taxon>
        <taxon>Arachnida</taxon>
        <taxon>Araneae</taxon>
        <taxon>Araneomorphae</taxon>
        <taxon>Entelegynae</taxon>
        <taxon>Eresoidea</taxon>
        <taxon>Eresidae</taxon>
        <taxon>Stegodyphus</taxon>
    </lineage>
</organism>
<gene>
    <name evidence="1" type="ORF">X975_21225</name>
</gene>
<dbReference type="Proteomes" id="UP000054359">
    <property type="component" value="Unassembled WGS sequence"/>
</dbReference>
<evidence type="ECO:0000313" key="2">
    <source>
        <dbReference type="Proteomes" id="UP000054359"/>
    </source>
</evidence>
<protein>
    <submittedName>
        <fullName evidence="1">Uncharacterized protein</fullName>
    </submittedName>
</protein>
<sequence length="49" mass="5694">MSSGKLDGSKRGVRNTRTALRMFYLKLRRKRTVTGPGLHLYNRWRISSA</sequence>